<dbReference type="PROSITE" id="PS50206">
    <property type="entry name" value="RHODANESE_3"/>
    <property type="match status" value="1"/>
</dbReference>
<gene>
    <name evidence="3" type="primary">ygaP</name>
    <name evidence="3" type="ORF">SAMEA3906487_01995</name>
</gene>
<keyword evidence="1" id="KW-0472">Membrane</keyword>
<evidence type="ECO:0000259" key="2">
    <source>
        <dbReference type="PROSITE" id="PS50206"/>
    </source>
</evidence>
<dbReference type="OrthoDB" id="1445766at2"/>
<dbReference type="Pfam" id="PF11127">
    <property type="entry name" value="YgaP-like_TM"/>
    <property type="match status" value="1"/>
</dbReference>
<dbReference type="SMART" id="SM00450">
    <property type="entry name" value="RHOD"/>
    <property type="match status" value="1"/>
</dbReference>
<dbReference type="InterPro" id="IPR036873">
    <property type="entry name" value="Rhodanese-like_dom_sf"/>
</dbReference>
<keyword evidence="1" id="KW-1133">Transmembrane helix</keyword>
<evidence type="ECO:0000313" key="4">
    <source>
        <dbReference type="Proteomes" id="UP000076825"/>
    </source>
</evidence>
<dbReference type="InterPro" id="IPR021309">
    <property type="entry name" value="YgaP-like_TM"/>
</dbReference>
<keyword evidence="3" id="KW-0808">Transferase</keyword>
<dbReference type="AlphaFoldDB" id="A0A157SID1"/>
<dbReference type="EMBL" id="LT546645">
    <property type="protein sequence ID" value="SAI69943.1"/>
    <property type="molecule type" value="Genomic_DNA"/>
</dbReference>
<dbReference type="InterPro" id="IPR001763">
    <property type="entry name" value="Rhodanese-like_dom"/>
</dbReference>
<keyword evidence="4" id="KW-1185">Reference proteome</keyword>
<reference evidence="3 4" key="1">
    <citation type="submission" date="2016-04" db="EMBL/GenBank/DDBJ databases">
        <authorList>
            <consortium name="Pathogen Informatics"/>
        </authorList>
    </citation>
    <scope>NUCLEOTIDE SEQUENCE [LARGE SCALE GENOMIC DNA]</scope>
    <source>
        <strain evidence="3 4">H044680328</strain>
    </source>
</reference>
<accession>A0A157SID1</accession>
<dbReference type="RefSeq" id="WP_033535440.1">
    <property type="nucleotide sequence ID" value="NZ_CP016340.1"/>
</dbReference>
<dbReference type="PATRIC" id="fig|123899.6.peg.1988"/>
<feature type="domain" description="Rhodanese" evidence="2">
    <location>
        <begin position="15"/>
        <end position="103"/>
    </location>
</feature>
<dbReference type="GeneID" id="56590729"/>
<feature type="transmembrane region" description="Helical" evidence="1">
    <location>
        <begin position="143"/>
        <end position="164"/>
    </location>
</feature>
<dbReference type="PANTHER" id="PTHR43031:SF1">
    <property type="entry name" value="PYRIDINE NUCLEOTIDE-DISULPHIDE OXIDOREDUCTASE"/>
    <property type="match status" value="1"/>
</dbReference>
<dbReference type="PANTHER" id="PTHR43031">
    <property type="entry name" value="FAD-DEPENDENT OXIDOREDUCTASE"/>
    <property type="match status" value="1"/>
</dbReference>
<feature type="transmembrane region" description="Helical" evidence="1">
    <location>
        <begin position="115"/>
        <end position="137"/>
    </location>
</feature>
<evidence type="ECO:0000256" key="1">
    <source>
        <dbReference type="SAM" id="Phobius"/>
    </source>
</evidence>
<dbReference type="GO" id="GO:0016740">
    <property type="term" value="F:transferase activity"/>
    <property type="evidence" value="ECO:0007669"/>
    <property type="project" value="UniProtKB-KW"/>
</dbReference>
<dbReference type="InterPro" id="IPR050229">
    <property type="entry name" value="GlpE_sulfurtransferase"/>
</dbReference>
<dbReference type="KEGG" id="btrm:SAMEA390648701995"/>
<proteinExistence type="predicted"/>
<dbReference type="Gene3D" id="3.40.250.10">
    <property type="entry name" value="Rhodanese-like domain"/>
    <property type="match status" value="1"/>
</dbReference>
<dbReference type="STRING" id="123899.SAMEA3906487_01995"/>
<evidence type="ECO:0000313" key="3">
    <source>
        <dbReference type="EMBL" id="SAI69943.1"/>
    </source>
</evidence>
<organism evidence="3 4">
    <name type="scientific">Bordetella trematum</name>
    <dbReference type="NCBI Taxonomy" id="123899"/>
    <lineage>
        <taxon>Bacteria</taxon>
        <taxon>Pseudomonadati</taxon>
        <taxon>Pseudomonadota</taxon>
        <taxon>Betaproteobacteria</taxon>
        <taxon>Burkholderiales</taxon>
        <taxon>Alcaligenaceae</taxon>
        <taxon>Bordetella</taxon>
    </lineage>
</organism>
<dbReference type="Proteomes" id="UP000076825">
    <property type="component" value="Chromosome 1"/>
</dbReference>
<dbReference type="Gene3D" id="6.10.140.1340">
    <property type="match status" value="1"/>
</dbReference>
<dbReference type="SUPFAM" id="SSF52821">
    <property type="entry name" value="Rhodanese/Cell cycle control phosphatase"/>
    <property type="match status" value="1"/>
</dbReference>
<protein>
    <submittedName>
        <fullName evidence="3">Detoxifying sulfurtransferase</fullName>
    </submittedName>
</protein>
<name>A0A157SID1_9BORD</name>
<keyword evidence="1" id="KW-0812">Transmembrane</keyword>
<sequence>MPLSSLSPLDAQALLARGAILIDIRDADEYAREHIPGSRHVPLAQVDPTHPAARDARVLIYHCRSGNRSHLSRQQLAERSACEAYVLEGGLDAWKRAGLPVARDARQPLELQRQVQIAAGALILLGTLLGVTVSPWLLAVPAFFGAGFVFAGLTGFCGLARLLLKMPWNRKSMAVSSRPSQGALP</sequence>
<dbReference type="Pfam" id="PF00581">
    <property type="entry name" value="Rhodanese"/>
    <property type="match status" value="1"/>
</dbReference>
<dbReference type="eggNOG" id="COG0607">
    <property type="taxonomic scope" value="Bacteria"/>
</dbReference>